<evidence type="ECO:0000313" key="2">
    <source>
        <dbReference type="Proteomes" id="UP000321150"/>
    </source>
</evidence>
<protein>
    <submittedName>
        <fullName evidence="1">Uncharacterized protein</fullName>
    </submittedName>
</protein>
<dbReference type="Proteomes" id="UP000321150">
    <property type="component" value="Unassembled WGS sequence"/>
</dbReference>
<dbReference type="EMBL" id="BJYI01000004">
    <property type="protein sequence ID" value="GEN71175.1"/>
    <property type="molecule type" value="Genomic_DNA"/>
</dbReference>
<reference evidence="1 2" key="1">
    <citation type="submission" date="2019-07" db="EMBL/GenBank/DDBJ databases">
        <title>Whole genome shotgun sequence of Chryseobacterium lathyri NBRC 105250.</title>
        <authorList>
            <person name="Hosoyama A."/>
            <person name="Uohara A."/>
            <person name="Ohji S."/>
            <person name="Ichikawa N."/>
        </authorList>
    </citation>
    <scope>NUCLEOTIDE SEQUENCE [LARGE SCALE GENOMIC DNA]</scope>
    <source>
        <strain evidence="1 2">NBRC 105250</strain>
    </source>
</reference>
<name>A0A511Y7M5_9FLAO</name>
<gene>
    <name evidence="1" type="ORF">CLA01_12470</name>
</gene>
<proteinExistence type="predicted"/>
<accession>A0A511Y7M5</accession>
<sequence length="65" mass="7233">MITLGNLFVSHGFGFKCSDGQTRHYCDSEAANSIRYLSDCKSITLKTYKSIGCDIKGAKKHKDSR</sequence>
<dbReference type="AlphaFoldDB" id="A0A511Y7M5"/>
<evidence type="ECO:0000313" key="1">
    <source>
        <dbReference type="EMBL" id="GEN71175.1"/>
    </source>
</evidence>
<organism evidence="1 2">
    <name type="scientific">Chryseobacterium lathyri</name>
    <dbReference type="NCBI Taxonomy" id="395933"/>
    <lineage>
        <taxon>Bacteria</taxon>
        <taxon>Pseudomonadati</taxon>
        <taxon>Bacteroidota</taxon>
        <taxon>Flavobacteriia</taxon>
        <taxon>Flavobacteriales</taxon>
        <taxon>Weeksellaceae</taxon>
        <taxon>Chryseobacterium group</taxon>
        <taxon>Chryseobacterium</taxon>
    </lineage>
</organism>
<comment type="caution">
    <text evidence="1">The sequence shown here is derived from an EMBL/GenBank/DDBJ whole genome shotgun (WGS) entry which is preliminary data.</text>
</comment>